<organism evidence="1 2">
    <name type="scientific">Tectimicrobiota bacterium</name>
    <dbReference type="NCBI Taxonomy" id="2528274"/>
    <lineage>
        <taxon>Bacteria</taxon>
        <taxon>Pseudomonadati</taxon>
        <taxon>Nitrospinota/Tectimicrobiota group</taxon>
        <taxon>Candidatus Tectimicrobiota</taxon>
    </lineage>
</organism>
<dbReference type="Pfam" id="PF13151">
    <property type="entry name" value="DUF3990"/>
    <property type="match status" value="1"/>
</dbReference>
<gene>
    <name evidence="1" type="ORF">HY618_03845</name>
</gene>
<sequence length="173" mass="19899">MAIIPPGHHPKLWTNQQIILYHATTNENTHSILRRIQITRGRSGTDFGRGFYTTTLERQARSWAATLSLRRGTAPAVIRFDVDREELANLECLFFVRGNPDADDFWSLIWYSRKGGVGHKRGRGRSKSYYDVVVGPVAERWDLRVAFPDYDQVGFHSDEAAELLNRGKRERII</sequence>
<dbReference type="AlphaFoldDB" id="A0A933E7Y4"/>
<accession>A0A933E7Y4</accession>
<dbReference type="Gene3D" id="3.90.175.10">
    <property type="entry name" value="Diphtheria Toxin, domain 1"/>
    <property type="match status" value="1"/>
</dbReference>
<reference evidence="1" key="1">
    <citation type="submission" date="2020-07" db="EMBL/GenBank/DDBJ databases">
        <title>Huge and variable diversity of episymbiotic CPR bacteria and DPANN archaea in groundwater ecosystems.</title>
        <authorList>
            <person name="He C.Y."/>
            <person name="Keren R."/>
            <person name="Whittaker M."/>
            <person name="Farag I.F."/>
            <person name="Doudna J."/>
            <person name="Cate J.H.D."/>
            <person name="Banfield J.F."/>
        </authorList>
    </citation>
    <scope>NUCLEOTIDE SEQUENCE</scope>
    <source>
        <strain evidence="1">NC_groundwater_1370_Ag_S-0.2um_69_93</strain>
    </source>
</reference>
<evidence type="ECO:0000313" key="2">
    <source>
        <dbReference type="Proteomes" id="UP000752292"/>
    </source>
</evidence>
<dbReference type="SUPFAM" id="SSF56399">
    <property type="entry name" value="ADP-ribosylation"/>
    <property type="match status" value="1"/>
</dbReference>
<proteinExistence type="predicted"/>
<dbReference type="Proteomes" id="UP000752292">
    <property type="component" value="Unassembled WGS sequence"/>
</dbReference>
<evidence type="ECO:0000313" key="1">
    <source>
        <dbReference type="EMBL" id="MBI4251571.1"/>
    </source>
</evidence>
<protein>
    <submittedName>
        <fullName evidence="1">DUF3990 domain-containing protein</fullName>
    </submittedName>
</protein>
<dbReference type="EMBL" id="JACQRX010000170">
    <property type="protein sequence ID" value="MBI4251571.1"/>
    <property type="molecule type" value="Genomic_DNA"/>
</dbReference>
<dbReference type="InterPro" id="IPR025051">
    <property type="entry name" value="DUF3990"/>
</dbReference>
<name>A0A933E7Y4_UNCTE</name>
<comment type="caution">
    <text evidence="1">The sequence shown here is derived from an EMBL/GenBank/DDBJ whole genome shotgun (WGS) entry which is preliminary data.</text>
</comment>